<feature type="compositionally biased region" description="Low complexity" evidence="1">
    <location>
        <begin position="149"/>
        <end position="167"/>
    </location>
</feature>
<dbReference type="Proteomes" id="UP001220238">
    <property type="component" value="Chromosome"/>
</dbReference>
<evidence type="ECO:0000256" key="1">
    <source>
        <dbReference type="SAM" id="MobiDB-lite"/>
    </source>
</evidence>
<keyword evidence="2" id="KW-0812">Transmembrane</keyword>
<keyword evidence="2" id="KW-1133">Transmembrane helix</keyword>
<evidence type="ECO:0000313" key="5">
    <source>
        <dbReference type="Proteomes" id="UP001220238"/>
    </source>
</evidence>
<protein>
    <submittedName>
        <fullName evidence="4">LytR C-terminal domain-containing protein</fullName>
    </submittedName>
</protein>
<sequence>MSDQLNPQNSPRPGRHRLDDDFDDFDEYSDYAEAPAAGGAHAYSEPSDAQHTAPKSAAPAAGAAAAGATAAGATAAATTGAGSRAAASNSAAADGVDDGDIGDGAGDGRYMRVLAIVLLAIGVCLVAYGAYALSTRGDDAENTGQNDTSASAPADSGAPADSANGSDPAKDGAAGDGDGEVPPPPPANEPGKPVPPSENPPAQDEANEAPQIDRKTVKVSVLNNSEVVGLADDLSKQMGEQGWGAGETGNAPEEEMGVWEKTTVYFDPRNEEEKAAAEQIAHDNGWEAAPRDDRLRDAPAGIVVVATDPAH</sequence>
<dbReference type="RefSeq" id="WP_187402506.1">
    <property type="nucleotide sequence ID" value="NZ_CP046975.1"/>
</dbReference>
<feature type="region of interest" description="Disordered" evidence="1">
    <location>
        <begin position="234"/>
        <end position="258"/>
    </location>
</feature>
<organism evidence="4 5">
    <name type="scientific">Corynebacterium amycolatum</name>
    <dbReference type="NCBI Taxonomy" id="43765"/>
    <lineage>
        <taxon>Bacteria</taxon>
        <taxon>Bacillati</taxon>
        <taxon>Actinomycetota</taxon>
        <taxon>Actinomycetes</taxon>
        <taxon>Mycobacteriales</taxon>
        <taxon>Corynebacteriaceae</taxon>
        <taxon>Corynebacterium</taxon>
    </lineage>
</organism>
<reference evidence="4" key="1">
    <citation type="submission" date="2023-03" db="EMBL/GenBank/DDBJ databases">
        <title>Corynebacterium amycolatum SB-1.</title>
        <authorList>
            <person name="Jo H."/>
        </authorList>
    </citation>
    <scope>NUCLEOTIDE SEQUENCE</scope>
    <source>
        <strain evidence="4">SB-1</strain>
    </source>
</reference>
<feature type="compositionally biased region" description="Pro residues" evidence="1">
    <location>
        <begin position="181"/>
        <end position="199"/>
    </location>
</feature>
<dbReference type="Gene3D" id="3.30.70.2390">
    <property type="match status" value="1"/>
</dbReference>
<feature type="transmembrane region" description="Helical" evidence="2">
    <location>
        <begin position="113"/>
        <end position="133"/>
    </location>
</feature>
<proteinExistence type="predicted"/>
<evidence type="ECO:0000313" key="4">
    <source>
        <dbReference type="EMBL" id="WET44033.1"/>
    </source>
</evidence>
<dbReference type="EMBL" id="CP120206">
    <property type="protein sequence ID" value="WET44033.1"/>
    <property type="molecule type" value="Genomic_DNA"/>
</dbReference>
<accession>A0AB38XWK0</accession>
<evidence type="ECO:0000259" key="3">
    <source>
        <dbReference type="Pfam" id="PF13399"/>
    </source>
</evidence>
<feature type="region of interest" description="Disordered" evidence="1">
    <location>
        <begin position="138"/>
        <end position="218"/>
    </location>
</feature>
<evidence type="ECO:0000256" key="2">
    <source>
        <dbReference type="SAM" id="Phobius"/>
    </source>
</evidence>
<feature type="region of interest" description="Disordered" evidence="1">
    <location>
        <begin position="1"/>
        <end position="64"/>
    </location>
</feature>
<name>A0AB38XWK0_CORAY</name>
<gene>
    <name evidence="4" type="ORF">P2W56_00815</name>
</gene>
<keyword evidence="2" id="KW-0472">Membrane</keyword>
<dbReference type="InterPro" id="IPR027381">
    <property type="entry name" value="LytR/CpsA/Psr_C"/>
</dbReference>
<feature type="domain" description="LytR/CpsA/Psr regulator C-terminal" evidence="3">
    <location>
        <begin position="216"/>
        <end position="305"/>
    </location>
</feature>
<dbReference type="AlphaFoldDB" id="A0AB38XWK0"/>
<feature type="compositionally biased region" description="Polar residues" evidence="1">
    <location>
        <begin position="1"/>
        <end position="11"/>
    </location>
</feature>
<dbReference type="Pfam" id="PF13399">
    <property type="entry name" value="LytR_C"/>
    <property type="match status" value="1"/>
</dbReference>
<feature type="compositionally biased region" description="Low complexity" evidence="1">
    <location>
        <begin position="32"/>
        <end position="42"/>
    </location>
</feature>
<feature type="compositionally biased region" description="Acidic residues" evidence="1">
    <location>
        <begin position="20"/>
        <end position="30"/>
    </location>
</feature>